<dbReference type="EMBL" id="JAHLFW010000023">
    <property type="protein sequence ID" value="MBU3837182.1"/>
    <property type="molecule type" value="Genomic_DNA"/>
</dbReference>
<sequence length="212" mass="23953">MTIKCFEFNMFPVNTYVLSDETNEAVIIDAGCYYEDEQEMLKKYIERNGLTVKHLLNTHLHLDHIFGNAFVSRTYGVMPEASADDEFLLPKTKDYCRMFGIAMNDDVPAIGKQLADGDEVCFGNTTLKVIQAPGHSPGSLVYYSKKDSCLFCGDVLFRGSIGRTDLDRGNYRQLIDSISNRLFTLPDETKVYTGHGEPTTIGNEKMNNPFFR</sequence>
<protein>
    <submittedName>
        <fullName evidence="6">MBL fold metallo-hydrolase</fullName>
    </submittedName>
</protein>
<dbReference type="InterPro" id="IPR051453">
    <property type="entry name" value="MBL_Glyoxalase_II"/>
</dbReference>
<keyword evidence="4" id="KW-0862">Zinc</keyword>
<evidence type="ECO:0000259" key="5">
    <source>
        <dbReference type="SMART" id="SM00849"/>
    </source>
</evidence>
<comment type="caution">
    <text evidence="6">The sequence shown here is derived from an EMBL/GenBank/DDBJ whole genome shotgun (WGS) entry which is preliminary data.</text>
</comment>
<dbReference type="SMART" id="SM00849">
    <property type="entry name" value="Lactamase_B"/>
    <property type="match status" value="1"/>
</dbReference>
<dbReference type="PANTHER" id="PTHR46233:SF3">
    <property type="entry name" value="HYDROXYACYLGLUTATHIONE HYDROLASE GLOC"/>
    <property type="match status" value="1"/>
</dbReference>
<dbReference type="Gene3D" id="3.60.15.10">
    <property type="entry name" value="Ribonuclease Z/Hydroxyacylglutathione hydrolase-like"/>
    <property type="match status" value="1"/>
</dbReference>
<dbReference type="CDD" id="cd06262">
    <property type="entry name" value="metallo-hydrolase-like_MBL-fold"/>
    <property type="match status" value="1"/>
</dbReference>
<comment type="cofactor">
    <cofactor evidence="1">
        <name>Zn(2+)</name>
        <dbReference type="ChEBI" id="CHEBI:29105"/>
    </cofactor>
</comment>
<evidence type="ECO:0000256" key="1">
    <source>
        <dbReference type="ARBA" id="ARBA00001947"/>
    </source>
</evidence>
<evidence type="ECO:0000313" key="7">
    <source>
        <dbReference type="Proteomes" id="UP000783796"/>
    </source>
</evidence>
<keyword evidence="2" id="KW-0479">Metal-binding</keyword>
<reference evidence="6" key="1">
    <citation type="journal article" date="2021" name="PeerJ">
        <title>Extensive microbial diversity within the chicken gut microbiome revealed by metagenomics and culture.</title>
        <authorList>
            <person name="Gilroy R."/>
            <person name="Ravi A."/>
            <person name="Getino M."/>
            <person name="Pursley I."/>
            <person name="Horton D.L."/>
            <person name="Alikhan N.F."/>
            <person name="Baker D."/>
            <person name="Gharbi K."/>
            <person name="Hall N."/>
            <person name="Watson M."/>
            <person name="Adriaenssens E.M."/>
            <person name="Foster-Nyarko E."/>
            <person name="Jarju S."/>
            <person name="Secka A."/>
            <person name="Antonio M."/>
            <person name="Oren A."/>
            <person name="Chaudhuri R.R."/>
            <person name="La Ragione R."/>
            <person name="Hildebrand F."/>
            <person name="Pallen M.J."/>
        </authorList>
    </citation>
    <scope>NUCLEOTIDE SEQUENCE</scope>
    <source>
        <strain evidence="6">G4-2901</strain>
    </source>
</reference>
<evidence type="ECO:0000256" key="4">
    <source>
        <dbReference type="ARBA" id="ARBA00022833"/>
    </source>
</evidence>
<proteinExistence type="predicted"/>
<dbReference type="AlphaFoldDB" id="A0A948T9Q6"/>
<dbReference type="InterPro" id="IPR036866">
    <property type="entry name" value="RibonucZ/Hydroxyglut_hydro"/>
</dbReference>
<dbReference type="InterPro" id="IPR001279">
    <property type="entry name" value="Metallo-B-lactamas"/>
</dbReference>
<feature type="domain" description="Metallo-beta-lactamase" evidence="5">
    <location>
        <begin position="12"/>
        <end position="195"/>
    </location>
</feature>
<gene>
    <name evidence="6" type="ORF">H9777_02415</name>
</gene>
<organism evidence="6 7">
    <name type="scientific">Candidatus Phocaeicola faecigallinarum</name>
    <dbReference type="NCBI Taxonomy" id="2838732"/>
    <lineage>
        <taxon>Bacteria</taxon>
        <taxon>Pseudomonadati</taxon>
        <taxon>Bacteroidota</taxon>
        <taxon>Bacteroidia</taxon>
        <taxon>Bacteroidales</taxon>
        <taxon>Bacteroidaceae</taxon>
        <taxon>Phocaeicola</taxon>
    </lineage>
</organism>
<keyword evidence="3" id="KW-0378">Hydrolase</keyword>
<dbReference type="GO" id="GO:0046872">
    <property type="term" value="F:metal ion binding"/>
    <property type="evidence" value="ECO:0007669"/>
    <property type="project" value="UniProtKB-KW"/>
</dbReference>
<dbReference type="Proteomes" id="UP000783796">
    <property type="component" value="Unassembled WGS sequence"/>
</dbReference>
<name>A0A948T9Q6_9BACT</name>
<evidence type="ECO:0000256" key="2">
    <source>
        <dbReference type="ARBA" id="ARBA00022723"/>
    </source>
</evidence>
<evidence type="ECO:0000256" key="3">
    <source>
        <dbReference type="ARBA" id="ARBA00022801"/>
    </source>
</evidence>
<evidence type="ECO:0000313" key="6">
    <source>
        <dbReference type="EMBL" id="MBU3837182.1"/>
    </source>
</evidence>
<reference evidence="6" key="2">
    <citation type="submission" date="2021-04" db="EMBL/GenBank/DDBJ databases">
        <authorList>
            <person name="Gilroy R."/>
        </authorList>
    </citation>
    <scope>NUCLEOTIDE SEQUENCE</scope>
    <source>
        <strain evidence="6">G4-2901</strain>
    </source>
</reference>
<dbReference type="SUPFAM" id="SSF56281">
    <property type="entry name" value="Metallo-hydrolase/oxidoreductase"/>
    <property type="match status" value="1"/>
</dbReference>
<accession>A0A948T9Q6</accession>
<dbReference type="Pfam" id="PF00753">
    <property type="entry name" value="Lactamase_B"/>
    <property type="match status" value="1"/>
</dbReference>
<dbReference type="GO" id="GO:0016787">
    <property type="term" value="F:hydrolase activity"/>
    <property type="evidence" value="ECO:0007669"/>
    <property type="project" value="UniProtKB-KW"/>
</dbReference>
<dbReference type="PANTHER" id="PTHR46233">
    <property type="entry name" value="HYDROXYACYLGLUTATHIONE HYDROLASE GLOC"/>
    <property type="match status" value="1"/>
</dbReference>